<reference evidence="2 3" key="1">
    <citation type="journal article" date="2012" name="Nat. Biotechnol.">
        <title>Draft genome sequence of pigeonpea (Cajanus cajan), an orphan legume crop of resource-poor farmers.</title>
        <authorList>
            <person name="Varshney R.K."/>
            <person name="Chen W."/>
            <person name="Li Y."/>
            <person name="Bharti A.K."/>
            <person name="Saxena R.K."/>
            <person name="Schlueter J.A."/>
            <person name="Donoghue M.T."/>
            <person name="Azam S."/>
            <person name="Fan G."/>
            <person name="Whaley A.M."/>
            <person name="Farmer A.D."/>
            <person name="Sheridan J."/>
            <person name="Iwata A."/>
            <person name="Tuteja R."/>
            <person name="Penmetsa R.V."/>
            <person name="Wu W."/>
            <person name="Upadhyaya H.D."/>
            <person name="Yang S.P."/>
            <person name="Shah T."/>
            <person name="Saxena K.B."/>
            <person name="Michael T."/>
            <person name="McCombie W.R."/>
            <person name="Yang B."/>
            <person name="Zhang G."/>
            <person name="Yang H."/>
            <person name="Wang J."/>
            <person name="Spillane C."/>
            <person name="Cook D.R."/>
            <person name="May G.D."/>
            <person name="Xu X."/>
            <person name="Jackson S.A."/>
        </authorList>
    </citation>
    <scope>NUCLEOTIDE SEQUENCE [LARGE SCALE GENOMIC DNA]</scope>
    <source>
        <strain evidence="3">cv. Asha</strain>
    </source>
</reference>
<dbReference type="Gramene" id="C.cajan_00722.t">
    <property type="protein sequence ID" value="C.cajan_00722.t.cds1"/>
    <property type="gene ID" value="C.cajan_00722"/>
</dbReference>
<sequence length="112" mass="12725">MIDYVSGDELSDEDTAAHFALFTGSDPILFAEAVKEEKWKKAMDVEIQAIEKNGTWELTDLPKGQKTIGVKWVYKTKLNEKGEIDKFKARLVVKGYNQEHGVDYRKIGLGFI</sequence>
<keyword evidence="3" id="KW-1185">Reference proteome</keyword>
<dbReference type="InterPro" id="IPR013103">
    <property type="entry name" value="RVT_2"/>
</dbReference>
<dbReference type="AlphaFoldDB" id="A0A151SIJ2"/>
<evidence type="ECO:0000313" key="3">
    <source>
        <dbReference type="Proteomes" id="UP000075243"/>
    </source>
</evidence>
<dbReference type="Proteomes" id="UP000075243">
    <property type="component" value="Chromosome 11"/>
</dbReference>
<protein>
    <recommendedName>
        <fullName evidence="1">Reverse transcriptase Ty1/copia-type domain-containing protein</fullName>
    </recommendedName>
</protein>
<dbReference type="EMBL" id="CM003613">
    <property type="protein sequence ID" value="KYP54551.1"/>
    <property type="molecule type" value="Genomic_DNA"/>
</dbReference>
<gene>
    <name evidence="2" type="ORF">KK1_000742</name>
</gene>
<feature type="domain" description="Reverse transcriptase Ty1/copia-type" evidence="1">
    <location>
        <begin position="53"/>
        <end position="107"/>
    </location>
</feature>
<evidence type="ECO:0000313" key="2">
    <source>
        <dbReference type="EMBL" id="KYP54551.1"/>
    </source>
</evidence>
<organism evidence="2 3">
    <name type="scientific">Cajanus cajan</name>
    <name type="common">Pigeon pea</name>
    <name type="synonym">Cajanus indicus</name>
    <dbReference type="NCBI Taxonomy" id="3821"/>
    <lineage>
        <taxon>Eukaryota</taxon>
        <taxon>Viridiplantae</taxon>
        <taxon>Streptophyta</taxon>
        <taxon>Embryophyta</taxon>
        <taxon>Tracheophyta</taxon>
        <taxon>Spermatophyta</taxon>
        <taxon>Magnoliopsida</taxon>
        <taxon>eudicotyledons</taxon>
        <taxon>Gunneridae</taxon>
        <taxon>Pentapetalae</taxon>
        <taxon>rosids</taxon>
        <taxon>fabids</taxon>
        <taxon>Fabales</taxon>
        <taxon>Fabaceae</taxon>
        <taxon>Papilionoideae</taxon>
        <taxon>50 kb inversion clade</taxon>
        <taxon>NPAAA clade</taxon>
        <taxon>indigoferoid/millettioid clade</taxon>
        <taxon>Phaseoleae</taxon>
        <taxon>Cajanus</taxon>
    </lineage>
</organism>
<evidence type="ECO:0000259" key="1">
    <source>
        <dbReference type="Pfam" id="PF07727"/>
    </source>
</evidence>
<dbReference type="OMA" id="DRWINAM"/>
<accession>A0A151SIJ2</accession>
<dbReference type="Pfam" id="PF07727">
    <property type="entry name" value="RVT_2"/>
    <property type="match status" value="1"/>
</dbReference>
<proteinExistence type="predicted"/>
<name>A0A151SIJ2_CAJCA</name>